<evidence type="ECO:0000256" key="2">
    <source>
        <dbReference type="ARBA" id="ARBA00010663"/>
    </source>
</evidence>
<feature type="transmembrane region" description="Helical" evidence="11">
    <location>
        <begin position="23"/>
        <end position="47"/>
    </location>
</feature>
<keyword evidence="7" id="KW-0297">G-protein coupled receptor</keyword>
<dbReference type="FunFam" id="1.20.1070.10:FF:000015">
    <property type="entry name" value="Olfactory receptor"/>
    <property type="match status" value="1"/>
</dbReference>
<comment type="similarity">
    <text evidence="2">Belongs to the G-protein coupled receptor 1 family.</text>
</comment>
<feature type="transmembrane region" description="Helical" evidence="11">
    <location>
        <begin position="121"/>
        <end position="141"/>
    </location>
</feature>
<evidence type="ECO:0000256" key="5">
    <source>
        <dbReference type="ARBA" id="ARBA00022725"/>
    </source>
</evidence>
<protein>
    <submittedName>
        <fullName evidence="14">Olfactory receptor 1019-like</fullName>
    </submittedName>
</protein>
<reference evidence="14" key="1">
    <citation type="submission" date="2025-08" db="UniProtKB">
        <authorList>
            <consortium name="RefSeq"/>
        </authorList>
    </citation>
    <scope>IDENTIFICATION</scope>
</reference>
<dbReference type="AlphaFoldDB" id="A0A6P8NSB5"/>
<keyword evidence="13" id="KW-1185">Reference proteome</keyword>
<evidence type="ECO:0000256" key="1">
    <source>
        <dbReference type="ARBA" id="ARBA00004651"/>
    </source>
</evidence>
<evidence type="ECO:0000256" key="6">
    <source>
        <dbReference type="ARBA" id="ARBA00022989"/>
    </source>
</evidence>
<keyword evidence="5" id="KW-0552">Olfaction</keyword>
<evidence type="ECO:0000256" key="9">
    <source>
        <dbReference type="ARBA" id="ARBA00023170"/>
    </source>
</evidence>
<dbReference type="GO" id="GO:0004984">
    <property type="term" value="F:olfactory receptor activity"/>
    <property type="evidence" value="ECO:0007669"/>
    <property type="project" value="InterPro"/>
</dbReference>
<dbReference type="Pfam" id="PF13853">
    <property type="entry name" value="7tm_4"/>
    <property type="match status" value="1"/>
</dbReference>
<dbReference type="GeneID" id="117349719"/>
<gene>
    <name evidence="14" type="primary">LOC117349719</name>
</gene>
<dbReference type="Proteomes" id="UP000515159">
    <property type="component" value="Chromosome 16"/>
</dbReference>
<keyword evidence="3" id="KW-1003">Cell membrane</keyword>
<evidence type="ECO:0000256" key="11">
    <source>
        <dbReference type="SAM" id="Phobius"/>
    </source>
</evidence>
<feature type="transmembrane region" description="Helical" evidence="11">
    <location>
        <begin position="156"/>
        <end position="175"/>
    </location>
</feature>
<sequence>MAYDRYVAVCNPLQYVLIMNKKVCALLATAAWLVGFLDPVALTVMVAQLSFCGSMEIDHFFCELQSILKLSCSKIHLIQYVIYIYGALVGLSAFLLTLTSYIFIVAAILKIKSTEGRRKAFSTCSSHLTLIILFYVTIMFVNMRPTSASSQDYDKFVSLLYVVLIPLVNPIVYSLKNKELKRALRKYILKTKPRIGNVFCPVMVECDMAGMSRANYRKQ</sequence>
<evidence type="ECO:0000256" key="3">
    <source>
        <dbReference type="ARBA" id="ARBA00022475"/>
    </source>
</evidence>
<feature type="transmembrane region" description="Helical" evidence="11">
    <location>
        <begin position="80"/>
        <end position="109"/>
    </location>
</feature>
<dbReference type="CDD" id="cd13954">
    <property type="entry name" value="7tmA_OR"/>
    <property type="match status" value="1"/>
</dbReference>
<dbReference type="GO" id="GO:0005886">
    <property type="term" value="C:plasma membrane"/>
    <property type="evidence" value="ECO:0007669"/>
    <property type="project" value="UniProtKB-SubCell"/>
</dbReference>
<keyword evidence="5" id="KW-0716">Sensory transduction</keyword>
<evidence type="ECO:0000259" key="12">
    <source>
        <dbReference type="PROSITE" id="PS50262"/>
    </source>
</evidence>
<dbReference type="InterPro" id="IPR050516">
    <property type="entry name" value="Olfactory_GPCR"/>
</dbReference>
<dbReference type="GO" id="GO:0004930">
    <property type="term" value="F:G protein-coupled receptor activity"/>
    <property type="evidence" value="ECO:0007669"/>
    <property type="project" value="UniProtKB-KW"/>
</dbReference>
<dbReference type="FunFam" id="1.10.1220.70:FF:000001">
    <property type="entry name" value="Olfactory receptor"/>
    <property type="match status" value="1"/>
</dbReference>
<evidence type="ECO:0000256" key="8">
    <source>
        <dbReference type="ARBA" id="ARBA00023136"/>
    </source>
</evidence>
<keyword evidence="6 11" id="KW-1133">Transmembrane helix</keyword>
<dbReference type="PROSITE" id="PS50262">
    <property type="entry name" value="G_PROTEIN_RECEP_F1_2"/>
    <property type="match status" value="1"/>
</dbReference>
<dbReference type="PRINTS" id="PR00245">
    <property type="entry name" value="OLFACTORYR"/>
</dbReference>
<feature type="domain" description="G-protein coupled receptors family 1 profile" evidence="12">
    <location>
        <begin position="1"/>
        <end position="173"/>
    </location>
</feature>
<organism evidence="13 14">
    <name type="scientific">Geotrypetes seraphini</name>
    <name type="common">Gaboon caecilian</name>
    <name type="synonym">Caecilia seraphini</name>
    <dbReference type="NCBI Taxonomy" id="260995"/>
    <lineage>
        <taxon>Eukaryota</taxon>
        <taxon>Metazoa</taxon>
        <taxon>Chordata</taxon>
        <taxon>Craniata</taxon>
        <taxon>Vertebrata</taxon>
        <taxon>Euteleostomi</taxon>
        <taxon>Amphibia</taxon>
        <taxon>Gymnophiona</taxon>
        <taxon>Geotrypetes</taxon>
    </lineage>
</organism>
<dbReference type="InParanoid" id="A0A6P8NSB5"/>
<evidence type="ECO:0000256" key="10">
    <source>
        <dbReference type="ARBA" id="ARBA00023224"/>
    </source>
</evidence>
<name>A0A6P8NSB5_GEOSA</name>
<evidence type="ECO:0000256" key="4">
    <source>
        <dbReference type="ARBA" id="ARBA00022692"/>
    </source>
</evidence>
<keyword evidence="4 11" id="KW-0812">Transmembrane</keyword>
<dbReference type="KEGG" id="gsh:117349719"/>
<dbReference type="PANTHER" id="PTHR26452">
    <property type="entry name" value="OLFACTORY RECEPTOR"/>
    <property type="match status" value="1"/>
</dbReference>
<accession>A0A6P8NSB5</accession>
<dbReference type="RefSeq" id="XP_033779202.1">
    <property type="nucleotide sequence ID" value="XM_033923311.1"/>
</dbReference>
<evidence type="ECO:0000313" key="13">
    <source>
        <dbReference type="Proteomes" id="UP000515159"/>
    </source>
</evidence>
<dbReference type="Gene3D" id="1.20.1070.10">
    <property type="entry name" value="Rhodopsin 7-helix transmembrane proteins"/>
    <property type="match status" value="1"/>
</dbReference>
<evidence type="ECO:0000313" key="14">
    <source>
        <dbReference type="RefSeq" id="XP_033779202.1"/>
    </source>
</evidence>
<dbReference type="SUPFAM" id="SSF81321">
    <property type="entry name" value="Family A G protein-coupled receptor-like"/>
    <property type="match status" value="1"/>
</dbReference>
<keyword evidence="9" id="KW-0675">Receptor</keyword>
<keyword evidence="8 11" id="KW-0472">Membrane</keyword>
<evidence type="ECO:0000256" key="7">
    <source>
        <dbReference type="ARBA" id="ARBA00023040"/>
    </source>
</evidence>
<dbReference type="InterPro" id="IPR017452">
    <property type="entry name" value="GPCR_Rhodpsn_7TM"/>
</dbReference>
<proteinExistence type="inferred from homology"/>
<comment type="subcellular location">
    <subcellularLocation>
        <location evidence="1">Cell membrane</location>
        <topology evidence="1">Multi-pass membrane protein</topology>
    </subcellularLocation>
</comment>
<dbReference type="OrthoDB" id="9902777at2759"/>
<keyword evidence="10" id="KW-0807">Transducer</keyword>
<dbReference type="InterPro" id="IPR000725">
    <property type="entry name" value="Olfact_rcpt"/>
</dbReference>